<dbReference type="EMBL" id="CP116221">
    <property type="protein sequence ID" value="WCO00867.1"/>
    <property type="molecule type" value="Genomic_DNA"/>
</dbReference>
<evidence type="ECO:0000313" key="4">
    <source>
        <dbReference type="EMBL" id="WCO00867.1"/>
    </source>
</evidence>
<feature type="domain" description="HTH tetR-type" evidence="3">
    <location>
        <begin position="1"/>
        <end position="61"/>
    </location>
</feature>
<evidence type="ECO:0000313" key="5">
    <source>
        <dbReference type="Proteomes" id="UP001202717"/>
    </source>
</evidence>
<dbReference type="InterPro" id="IPR009057">
    <property type="entry name" value="Homeodomain-like_sf"/>
</dbReference>
<evidence type="ECO:0000256" key="2">
    <source>
        <dbReference type="PROSITE-ProRule" id="PRU00335"/>
    </source>
</evidence>
<keyword evidence="5" id="KW-1185">Reference proteome</keyword>
<dbReference type="PANTHER" id="PTHR30328:SF54">
    <property type="entry name" value="HTH-TYPE TRANSCRIPTIONAL REPRESSOR SCO4008"/>
    <property type="match status" value="1"/>
</dbReference>
<dbReference type="Proteomes" id="UP001202717">
    <property type="component" value="Chromosome"/>
</dbReference>
<evidence type="ECO:0000256" key="1">
    <source>
        <dbReference type="ARBA" id="ARBA00023125"/>
    </source>
</evidence>
<reference evidence="4 5" key="1">
    <citation type="submission" date="2023-01" db="EMBL/GenBank/DDBJ databases">
        <title>Psychroserpens ponticola sp. nov., isolated from seawater.</title>
        <authorList>
            <person name="Kristyanto S."/>
            <person name="Jung J."/>
            <person name="Kim J.M."/>
            <person name="Jeon C.O."/>
        </authorList>
    </citation>
    <scope>NUCLEOTIDE SEQUENCE [LARGE SCALE GENOMIC DNA]</scope>
    <source>
        <strain evidence="4 5">MSW6</strain>
    </source>
</reference>
<dbReference type="InterPro" id="IPR001647">
    <property type="entry name" value="HTH_TetR"/>
</dbReference>
<proteinExistence type="predicted"/>
<dbReference type="PROSITE" id="PS50977">
    <property type="entry name" value="HTH_TETR_2"/>
    <property type="match status" value="1"/>
</dbReference>
<gene>
    <name evidence="4" type="ORF">MUN68_012415</name>
</gene>
<dbReference type="InterPro" id="IPR050109">
    <property type="entry name" value="HTH-type_TetR-like_transc_reg"/>
</dbReference>
<dbReference type="PANTHER" id="PTHR30328">
    <property type="entry name" value="TRANSCRIPTIONAL REPRESSOR"/>
    <property type="match status" value="1"/>
</dbReference>
<sequence length="201" mass="23393">MITKAELLKCSIAKFTQCGSKHVTLDDLASTLGISKKTIYTFFNNKEDLVASSLESLLNEYREEINRLVNSNGKDPILCVILIYQRGFEYLKYFEPSFLYSLQKYYPKASRLYDDFTEELANTIVYSLLKQAQNEGNIKQDVNLNLVVKIYFFRIDNLVFKKNNLFEIYSKEELFKHLVIFNLNGIITVNYTNSYFDGVLS</sequence>
<protein>
    <submittedName>
        <fullName evidence="4">TetR/AcrR family transcriptional regulator</fullName>
    </submittedName>
</protein>
<organism evidence="4 5">
    <name type="scientific">Psychroserpens ponticola</name>
    <dbReference type="NCBI Taxonomy" id="2932268"/>
    <lineage>
        <taxon>Bacteria</taxon>
        <taxon>Pseudomonadati</taxon>
        <taxon>Bacteroidota</taxon>
        <taxon>Flavobacteriia</taxon>
        <taxon>Flavobacteriales</taxon>
        <taxon>Flavobacteriaceae</taxon>
        <taxon>Psychroserpens</taxon>
    </lineage>
</organism>
<name>A0ABY7RUT3_9FLAO</name>
<dbReference type="Pfam" id="PF00440">
    <property type="entry name" value="TetR_N"/>
    <property type="match status" value="1"/>
</dbReference>
<dbReference type="SUPFAM" id="SSF46689">
    <property type="entry name" value="Homeodomain-like"/>
    <property type="match status" value="1"/>
</dbReference>
<accession>A0ABY7RUT3</accession>
<dbReference type="Gene3D" id="1.10.357.10">
    <property type="entry name" value="Tetracycline Repressor, domain 2"/>
    <property type="match status" value="1"/>
</dbReference>
<evidence type="ECO:0000259" key="3">
    <source>
        <dbReference type="PROSITE" id="PS50977"/>
    </source>
</evidence>
<feature type="DNA-binding region" description="H-T-H motif" evidence="2">
    <location>
        <begin position="24"/>
        <end position="43"/>
    </location>
</feature>
<dbReference type="RefSeq" id="WP_249995860.1">
    <property type="nucleotide sequence ID" value="NZ_CP116221.1"/>
</dbReference>
<keyword evidence="1 2" id="KW-0238">DNA-binding</keyword>